<proteinExistence type="predicted"/>
<feature type="region of interest" description="Disordered" evidence="1">
    <location>
        <begin position="23"/>
        <end position="81"/>
    </location>
</feature>
<dbReference type="EMBL" id="KZ613946">
    <property type="protein sequence ID" value="PMD39802.1"/>
    <property type="molecule type" value="Genomic_DNA"/>
</dbReference>
<dbReference type="AlphaFoldDB" id="A0A2J6RMR9"/>
<keyword evidence="3" id="KW-1185">Reference proteome</keyword>
<organism evidence="2 3">
    <name type="scientific">Hyaloscypha variabilis (strain UAMH 11265 / GT02V1 / F)</name>
    <name type="common">Meliniomyces variabilis</name>
    <dbReference type="NCBI Taxonomy" id="1149755"/>
    <lineage>
        <taxon>Eukaryota</taxon>
        <taxon>Fungi</taxon>
        <taxon>Dikarya</taxon>
        <taxon>Ascomycota</taxon>
        <taxon>Pezizomycotina</taxon>
        <taxon>Leotiomycetes</taxon>
        <taxon>Helotiales</taxon>
        <taxon>Hyaloscyphaceae</taxon>
        <taxon>Hyaloscypha</taxon>
        <taxon>Hyaloscypha variabilis</taxon>
    </lineage>
</organism>
<feature type="compositionally biased region" description="Polar residues" evidence="1">
    <location>
        <begin position="45"/>
        <end position="60"/>
    </location>
</feature>
<sequence>MNGEVYRAAISNLSIILEEGGRGRESVLGEKLRSRARTTAERSQKPPQQGPTETALSSALQGEKTVDQGLSKGGVDAGRGVGEERTKVFRMLVEQTLSWPSGSIACELPHALSKDSPA</sequence>
<evidence type="ECO:0000256" key="1">
    <source>
        <dbReference type="SAM" id="MobiDB-lite"/>
    </source>
</evidence>
<accession>A0A2J6RMR9</accession>
<evidence type="ECO:0000313" key="2">
    <source>
        <dbReference type="EMBL" id="PMD39802.1"/>
    </source>
</evidence>
<feature type="compositionally biased region" description="Basic and acidic residues" evidence="1">
    <location>
        <begin position="23"/>
        <end position="44"/>
    </location>
</feature>
<reference evidence="2 3" key="1">
    <citation type="submission" date="2016-04" db="EMBL/GenBank/DDBJ databases">
        <title>A degradative enzymes factory behind the ericoid mycorrhizal symbiosis.</title>
        <authorList>
            <consortium name="DOE Joint Genome Institute"/>
            <person name="Martino E."/>
            <person name="Morin E."/>
            <person name="Grelet G."/>
            <person name="Kuo A."/>
            <person name="Kohler A."/>
            <person name="Daghino S."/>
            <person name="Barry K."/>
            <person name="Choi C."/>
            <person name="Cichocki N."/>
            <person name="Clum A."/>
            <person name="Copeland A."/>
            <person name="Hainaut M."/>
            <person name="Haridas S."/>
            <person name="Labutti K."/>
            <person name="Lindquist E."/>
            <person name="Lipzen A."/>
            <person name="Khouja H.-R."/>
            <person name="Murat C."/>
            <person name="Ohm R."/>
            <person name="Olson A."/>
            <person name="Spatafora J."/>
            <person name="Veneault-Fourrey C."/>
            <person name="Henrissat B."/>
            <person name="Grigoriev I."/>
            <person name="Martin F."/>
            <person name="Perotto S."/>
        </authorList>
    </citation>
    <scope>NUCLEOTIDE SEQUENCE [LARGE SCALE GENOMIC DNA]</scope>
    <source>
        <strain evidence="2 3">F</strain>
    </source>
</reference>
<protein>
    <submittedName>
        <fullName evidence="2">Uncharacterized protein</fullName>
    </submittedName>
</protein>
<name>A0A2J6RMR9_HYAVF</name>
<evidence type="ECO:0000313" key="3">
    <source>
        <dbReference type="Proteomes" id="UP000235786"/>
    </source>
</evidence>
<dbReference type="Proteomes" id="UP000235786">
    <property type="component" value="Unassembled WGS sequence"/>
</dbReference>
<gene>
    <name evidence="2" type="ORF">L207DRAFT_566691</name>
</gene>
<feature type="compositionally biased region" description="Gly residues" evidence="1">
    <location>
        <begin position="71"/>
        <end position="80"/>
    </location>
</feature>